<dbReference type="Gene3D" id="1.10.760.10">
    <property type="entry name" value="Cytochrome c-like domain"/>
    <property type="match status" value="1"/>
</dbReference>
<evidence type="ECO:0000313" key="11">
    <source>
        <dbReference type="Proteomes" id="UP000268192"/>
    </source>
</evidence>
<proteinExistence type="predicted"/>
<evidence type="ECO:0000256" key="6">
    <source>
        <dbReference type="ARBA" id="ARBA00022982"/>
    </source>
</evidence>
<keyword evidence="3 8" id="KW-0349">Heme</keyword>
<dbReference type="SUPFAM" id="SSF46626">
    <property type="entry name" value="Cytochrome c"/>
    <property type="match status" value="1"/>
</dbReference>
<evidence type="ECO:0000256" key="8">
    <source>
        <dbReference type="PROSITE-ProRule" id="PRU00433"/>
    </source>
</evidence>
<evidence type="ECO:0000259" key="9">
    <source>
        <dbReference type="PROSITE" id="PS51007"/>
    </source>
</evidence>
<evidence type="ECO:0000256" key="7">
    <source>
        <dbReference type="ARBA" id="ARBA00023004"/>
    </source>
</evidence>
<dbReference type="PRINTS" id="PR00605">
    <property type="entry name" value="CYTCHROMECIC"/>
</dbReference>
<dbReference type="EMBL" id="CP032509">
    <property type="protein sequence ID" value="AZN71485.1"/>
    <property type="molecule type" value="Genomic_DNA"/>
</dbReference>
<sequence>MAGVAFLVAAALYLLSGGFSSKSETLALGQEVYAADCAACHGADLEGQATWQTPGENGRLPAPPHDASGHTWHHSDELLFLIVKEGTAAVVGNGYESDMPAFGATLSDRDIHAVLEFIKSRWPEDERLYQEDM</sequence>
<evidence type="ECO:0000256" key="4">
    <source>
        <dbReference type="ARBA" id="ARBA00022660"/>
    </source>
</evidence>
<evidence type="ECO:0000313" key="10">
    <source>
        <dbReference type="EMBL" id="AZN71485.1"/>
    </source>
</evidence>
<keyword evidence="4" id="KW-0679">Respiratory chain</keyword>
<name>A0A3S9B3C9_9HYPH</name>
<dbReference type="InterPro" id="IPR051459">
    <property type="entry name" value="Cytochrome_c-type_DH"/>
</dbReference>
<evidence type="ECO:0000256" key="5">
    <source>
        <dbReference type="ARBA" id="ARBA00022723"/>
    </source>
</evidence>
<keyword evidence="2" id="KW-0813">Transport</keyword>
<reference evidence="10 11" key="1">
    <citation type="submission" date="2018-09" db="EMBL/GenBank/DDBJ databases">
        <title>Marinorhizobium profundi gen. nov., sp. nov., isolated from a deep-sea sediment sample from the New Britain Trench and proposal of Marinorhizobiaceae fam. nov. in the order Rhizobiales of the class Alphaproteobacteria.</title>
        <authorList>
            <person name="Cao J."/>
        </authorList>
    </citation>
    <scope>NUCLEOTIDE SEQUENCE [LARGE SCALE GENOMIC DNA]</scope>
    <source>
        <strain evidence="10 11">WS11</strain>
    </source>
</reference>
<dbReference type="GO" id="GO:0005506">
    <property type="term" value="F:iron ion binding"/>
    <property type="evidence" value="ECO:0007669"/>
    <property type="project" value="InterPro"/>
</dbReference>
<dbReference type="InterPro" id="IPR009056">
    <property type="entry name" value="Cyt_c-like_dom"/>
</dbReference>
<dbReference type="OrthoDB" id="9811281at2"/>
<dbReference type="GO" id="GO:0020037">
    <property type="term" value="F:heme binding"/>
    <property type="evidence" value="ECO:0007669"/>
    <property type="project" value="InterPro"/>
</dbReference>
<keyword evidence="6" id="KW-0249">Electron transport</keyword>
<keyword evidence="7 8" id="KW-0408">Iron</keyword>
<evidence type="ECO:0000256" key="3">
    <source>
        <dbReference type="ARBA" id="ARBA00022617"/>
    </source>
</evidence>
<keyword evidence="5 8" id="KW-0479">Metal-binding</keyword>
<dbReference type="GO" id="GO:0009055">
    <property type="term" value="F:electron transfer activity"/>
    <property type="evidence" value="ECO:0007669"/>
    <property type="project" value="InterPro"/>
</dbReference>
<comment type="cofactor">
    <cofactor evidence="1">
        <name>heme c</name>
        <dbReference type="ChEBI" id="CHEBI:61717"/>
    </cofactor>
</comment>
<dbReference type="Proteomes" id="UP000268192">
    <property type="component" value="Chromosome"/>
</dbReference>
<feature type="domain" description="Cytochrome c" evidence="9">
    <location>
        <begin position="24"/>
        <end position="122"/>
    </location>
</feature>
<protein>
    <submittedName>
        <fullName evidence="10">Cytochrome c</fullName>
    </submittedName>
</protein>
<dbReference type="PANTHER" id="PTHR35008:SF4">
    <property type="entry name" value="BLL4482 PROTEIN"/>
    <property type="match status" value="1"/>
</dbReference>
<evidence type="ECO:0000256" key="1">
    <source>
        <dbReference type="ARBA" id="ARBA00001926"/>
    </source>
</evidence>
<dbReference type="KEGG" id="abaw:D5400_09585"/>
<dbReference type="AlphaFoldDB" id="A0A3S9B3C9"/>
<dbReference type="InterPro" id="IPR008168">
    <property type="entry name" value="Cyt_C_IC"/>
</dbReference>
<accession>A0A3S9B3C9</accession>
<dbReference type="Pfam" id="PF13442">
    <property type="entry name" value="Cytochrome_CBB3"/>
    <property type="match status" value="1"/>
</dbReference>
<dbReference type="PROSITE" id="PS51007">
    <property type="entry name" value="CYTC"/>
    <property type="match status" value="1"/>
</dbReference>
<dbReference type="InterPro" id="IPR036909">
    <property type="entry name" value="Cyt_c-like_dom_sf"/>
</dbReference>
<organism evidence="10 11">
    <name type="scientific">Georhizobium profundi</name>
    <dbReference type="NCBI Taxonomy" id="2341112"/>
    <lineage>
        <taxon>Bacteria</taxon>
        <taxon>Pseudomonadati</taxon>
        <taxon>Pseudomonadota</taxon>
        <taxon>Alphaproteobacteria</taxon>
        <taxon>Hyphomicrobiales</taxon>
        <taxon>Rhizobiaceae</taxon>
        <taxon>Georhizobium</taxon>
    </lineage>
</organism>
<evidence type="ECO:0000256" key="2">
    <source>
        <dbReference type="ARBA" id="ARBA00022448"/>
    </source>
</evidence>
<keyword evidence="11" id="KW-1185">Reference proteome</keyword>
<gene>
    <name evidence="10" type="ORF">D5400_09585</name>
</gene>
<dbReference type="PANTHER" id="PTHR35008">
    <property type="entry name" value="BLL4482 PROTEIN-RELATED"/>
    <property type="match status" value="1"/>
</dbReference>